<dbReference type="STRING" id="2656787.A0A370TJ44"/>
<dbReference type="RefSeq" id="XP_031868207.1">
    <property type="nucleotide sequence ID" value="XM_032015938.1"/>
</dbReference>
<feature type="domain" description="DUF8212" evidence="2">
    <location>
        <begin position="264"/>
        <end position="318"/>
    </location>
</feature>
<protein>
    <submittedName>
        <fullName evidence="3">Uncharacterized protein</fullName>
    </submittedName>
</protein>
<feature type="domain" description="Heterokaryon incompatibility" evidence="1">
    <location>
        <begin position="31"/>
        <end position="118"/>
    </location>
</feature>
<sequence>MRLIHCTLSIASQETLVHLELHEYLLDFPRYAILSHRWGAPEEELTFPDIQKGLTLTKGKGYEKITGCCEQAIRDGYEYVWIDTCCIDKSSSAELSEAINSMYAWYSGSGTCYVYLSDVPGEKELEDHSKEKSAFRMSEWFRRGWTLQELIAPSSVIFYADNWVLIGEKSDMADLIHDITNIDIGALKNQRDRPISVAKMMSWATGRVTTRDEDRAYSLMGLFGVNMPTLYGEGSKAFIRLQEEIMRTTYDQSLFAWEMNGTAPRGLLAASPNEFAGSADVVLMDYNEFAVQFGNKDPKPEYNSTNFGIRIQLPLEQIDNGEIYKAYLACTTQNSDIPVSITLRGSPRAAIDTYERVDIPAPNLDNTKPIRLSDIPVKDIYVSSPNSLLHMNPTTTPELDIHFTISPNDFLKPPTTFRSKLLLNYHYGASIKRATGLSFTVRFRQNVDDQYVVLCLGELQGLMTMEADYVKLFVVVGWYGKRLWCDVTGAKLASETSVYELYRDCDSSPGNVRAKGRTEYKLKVSFGENKLAANLGVTVGRESVNGGRESYSAAIEFNWT</sequence>
<dbReference type="PANTHER" id="PTHR10622">
    <property type="entry name" value="HET DOMAIN-CONTAINING PROTEIN"/>
    <property type="match status" value="1"/>
</dbReference>
<accession>A0A370TJ44</accession>
<dbReference type="PANTHER" id="PTHR10622:SF10">
    <property type="entry name" value="HET DOMAIN-CONTAINING PROTEIN"/>
    <property type="match status" value="1"/>
</dbReference>
<evidence type="ECO:0000259" key="1">
    <source>
        <dbReference type="Pfam" id="PF06985"/>
    </source>
</evidence>
<dbReference type="Pfam" id="PF06985">
    <property type="entry name" value="HET"/>
    <property type="match status" value="1"/>
</dbReference>
<dbReference type="InterPro" id="IPR058525">
    <property type="entry name" value="DUF8212"/>
</dbReference>
<gene>
    <name evidence="3" type="ORF">BP5553_07315</name>
</gene>
<organism evidence="3 4">
    <name type="scientific">Venustampulla echinocandica</name>
    <dbReference type="NCBI Taxonomy" id="2656787"/>
    <lineage>
        <taxon>Eukaryota</taxon>
        <taxon>Fungi</taxon>
        <taxon>Dikarya</taxon>
        <taxon>Ascomycota</taxon>
        <taxon>Pezizomycotina</taxon>
        <taxon>Leotiomycetes</taxon>
        <taxon>Helotiales</taxon>
        <taxon>Pleuroascaceae</taxon>
        <taxon>Venustampulla</taxon>
    </lineage>
</organism>
<dbReference type="Proteomes" id="UP000254866">
    <property type="component" value="Unassembled WGS sequence"/>
</dbReference>
<keyword evidence="4" id="KW-1185">Reference proteome</keyword>
<proteinExistence type="predicted"/>
<evidence type="ECO:0000259" key="2">
    <source>
        <dbReference type="Pfam" id="PF26640"/>
    </source>
</evidence>
<dbReference type="OrthoDB" id="20872at2759"/>
<dbReference type="InterPro" id="IPR010730">
    <property type="entry name" value="HET"/>
</dbReference>
<reference evidence="3 4" key="1">
    <citation type="journal article" date="2018" name="IMA Fungus">
        <title>IMA Genome-F 9: Draft genome sequence of Annulohypoxylon stygium, Aspergillus mulundensis, Berkeleyomyces basicola (syn. Thielaviopsis basicola), Ceratocystis smalleyi, two Cercospora beticola strains, Coleophoma cylindrospora, Fusarium fracticaudum, Phialophora cf. hyalina, and Morchella septimelata.</title>
        <authorList>
            <person name="Wingfield B.D."/>
            <person name="Bills G.F."/>
            <person name="Dong Y."/>
            <person name="Huang W."/>
            <person name="Nel W.J."/>
            <person name="Swalarsk-Parry B.S."/>
            <person name="Vaghefi N."/>
            <person name="Wilken P.M."/>
            <person name="An Z."/>
            <person name="de Beer Z.W."/>
            <person name="De Vos L."/>
            <person name="Chen L."/>
            <person name="Duong T.A."/>
            <person name="Gao Y."/>
            <person name="Hammerbacher A."/>
            <person name="Kikkert J.R."/>
            <person name="Li Y."/>
            <person name="Li H."/>
            <person name="Li K."/>
            <person name="Li Q."/>
            <person name="Liu X."/>
            <person name="Ma X."/>
            <person name="Naidoo K."/>
            <person name="Pethybridge S.J."/>
            <person name="Sun J."/>
            <person name="Steenkamp E.T."/>
            <person name="van der Nest M.A."/>
            <person name="van Wyk S."/>
            <person name="Wingfield M.J."/>
            <person name="Xiong C."/>
            <person name="Yue Q."/>
            <person name="Zhang X."/>
        </authorList>
    </citation>
    <scope>NUCLEOTIDE SEQUENCE [LARGE SCALE GENOMIC DNA]</scope>
    <source>
        <strain evidence="3 4">BP 5553</strain>
    </source>
</reference>
<comment type="caution">
    <text evidence="3">The sequence shown here is derived from an EMBL/GenBank/DDBJ whole genome shotgun (WGS) entry which is preliminary data.</text>
</comment>
<dbReference type="Pfam" id="PF26640">
    <property type="entry name" value="DUF8212"/>
    <property type="match status" value="2"/>
</dbReference>
<feature type="domain" description="DUF8212" evidence="2">
    <location>
        <begin position="236"/>
        <end position="258"/>
    </location>
</feature>
<name>A0A370TJ44_9HELO</name>
<evidence type="ECO:0000313" key="4">
    <source>
        <dbReference type="Proteomes" id="UP000254866"/>
    </source>
</evidence>
<dbReference type="AlphaFoldDB" id="A0A370TJ44"/>
<dbReference type="EMBL" id="NPIC01000006">
    <property type="protein sequence ID" value="RDL35384.1"/>
    <property type="molecule type" value="Genomic_DNA"/>
</dbReference>
<evidence type="ECO:0000313" key="3">
    <source>
        <dbReference type="EMBL" id="RDL35384.1"/>
    </source>
</evidence>
<dbReference type="GeneID" id="43600164"/>